<dbReference type="OrthoDB" id="5068698at2"/>
<protein>
    <submittedName>
        <fullName evidence="2">Uncharacterized protein</fullName>
    </submittedName>
</protein>
<evidence type="ECO:0000256" key="1">
    <source>
        <dbReference type="SAM" id="Phobius"/>
    </source>
</evidence>
<evidence type="ECO:0000313" key="3">
    <source>
        <dbReference type="Proteomes" id="UP000183203"/>
    </source>
</evidence>
<dbReference type="RefSeq" id="WP_058232671.1">
    <property type="nucleotide sequence ID" value="NZ_FMYG01000005.1"/>
</dbReference>
<dbReference type="AlphaFoldDB" id="A0A1G6MHH2"/>
<dbReference type="EMBL" id="FMYG01000005">
    <property type="protein sequence ID" value="SDC54724.1"/>
    <property type="molecule type" value="Genomic_DNA"/>
</dbReference>
<feature type="transmembrane region" description="Helical" evidence="1">
    <location>
        <begin position="12"/>
        <end position="38"/>
    </location>
</feature>
<organism evidence="2 3">
    <name type="scientific">Microbacterium enclense</name>
    <dbReference type="NCBI Taxonomy" id="993073"/>
    <lineage>
        <taxon>Bacteria</taxon>
        <taxon>Bacillati</taxon>
        <taxon>Actinomycetota</taxon>
        <taxon>Actinomycetes</taxon>
        <taxon>Micrococcales</taxon>
        <taxon>Microbacteriaceae</taxon>
        <taxon>Microbacterium</taxon>
    </lineage>
</organism>
<reference evidence="2 3" key="1">
    <citation type="submission" date="2016-09" db="EMBL/GenBank/DDBJ databases">
        <authorList>
            <person name="Capua I."/>
            <person name="De Benedictis P."/>
            <person name="Joannis T."/>
            <person name="Lombin L.H."/>
            <person name="Cattoli G."/>
        </authorList>
    </citation>
    <scope>NUCLEOTIDE SEQUENCE [LARGE SCALE GENOMIC DNA]</scope>
    <source>
        <strain evidence="2 3">NIO-1002</strain>
    </source>
</reference>
<accession>A0A1G6MHH2</accession>
<keyword evidence="1" id="KW-0812">Transmembrane</keyword>
<gene>
    <name evidence="2" type="ORF">SAMN05216418_2509</name>
</gene>
<keyword evidence="1" id="KW-1133">Transmembrane helix</keyword>
<evidence type="ECO:0000313" key="2">
    <source>
        <dbReference type="EMBL" id="SDC54724.1"/>
    </source>
</evidence>
<sequence length="175" mass="18615">MSEKSPTRSRLHPAAVTALALAGVCIAGAAGWLVWLLAQPVDPNAEASQRLVQWQEVFERYRAANGSLPDMPFGGYCLGDGFPVGTGGTTNCRDYESTTYYTEEASAPLMDALASVAELPRGATTPVRGTVGPYALYDETGVRLLTAENGTCEAPAVEVWRDGGGLFVCQILLER</sequence>
<proteinExistence type="predicted"/>
<dbReference type="Proteomes" id="UP000183203">
    <property type="component" value="Unassembled WGS sequence"/>
</dbReference>
<name>A0A1G6MHH2_9MICO</name>
<keyword evidence="1" id="KW-0472">Membrane</keyword>